<evidence type="ECO:0000256" key="1">
    <source>
        <dbReference type="SAM" id="MobiDB-lite"/>
    </source>
</evidence>
<reference evidence="2" key="1">
    <citation type="submission" date="2022-06" db="EMBL/GenBank/DDBJ databases">
        <authorList>
            <person name="Berger JAMES D."/>
            <person name="Berger JAMES D."/>
        </authorList>
    </citation>
    <scope>NUCLEOTIDE SEQUENCE [LARGE SCALE GENOMIC DNA]</scope>
</reference>
<evidence type="ECO:0000313" key="4">
    <source>
        <dbReference type="WBParaSite" id="SRDH1_76770.15"/>
    </source>
</evidence>
<dbReference type="Proteomes" id="UP000050792">
    <property type="component" value="Unassembled WGS sequence"/>
</dbReference>
<feature type="region of interest" description="Disordered" evidence="1">
    <location>
        <begin position="459"/>
        <end position="480"/>
    </location>
</feature>
<feature type="region of interest" description="Disordered" evidence="1">
    <location>
        <begin position="100"/>
        <end position="124"/>
    </location>
</feature>
<proteinExistence type="predicted"/>
<reference evidence="3 4" key="2">
    <citation type="submission" date="2023-11" db="UniProtKB">
        <authorList>
            <consortium name="WormBaseParasite"/>
        </authorList>
    </citation>
    <scope>IDENTIFICATION</scope>
</reference>
<name>A0AA85G3Q1_9TREM</name>
<accession>A0AA85G3Q1</accession>
<evidence type="ECO:0000313" key="2">
    <source>
        <dbReference type="Proteomes" id="UP000050792"/>
    </source>
</evidence>
<dbReference type="WBParaSite" id="SRDH1_76770.5">
    <property type="protein sequence ID" value="SRDH1_76770.5"/>
    <property type="gene ID" value="SRDH1_76770"/>
</dbReference>
<feature type="compositionally biased region" description="Low complexity" evidence="1">
    <location>
        <begin position="190"/>
        <end position="205"/>
    </location>
</feature>
<dbReference type="WBParaSite" id="SRDH1_76770.15">
    <property type="protein sequence ID" value="SRDH1_76770.15"/>
    <property type="gene ID" value="SRDH1_76770"/>
</dbReference>
<feature type="compositionally biased region" description="Polar residues" evidence="1">
    <location>
        <begin position="161"/>
        <end position="189"/>
    </location>
</feature>
<organism evidence="2 5">
    <name type="scientific">Schistosoma rodhaini</name>
    <dbReference type="NCBI Taxonomy" id="6188"/>
    <lineage>
        <taxon>Eukaryota</taxon>
        <taxon>Metazoa</taxon>
        <taxon>Spiralia</taxon>
        <taxon>Lophotrochozoa</taxon>
        <taxon>Platyhelminthes</taxon>
        <taxon>Trematoda</taxon>
        <taxon>Digenea</taxon>
        <taxon>Strigeidida</taxon>
        <taxon>Schistosomatoidea</taxon>
        <taxon>Schistosomatidae</taxon>
        <taxon>Schistosoma</taxon>
    </lineage>
</organism>
<keyword evidence="2" id="KW-1185">Reference proteome</keyword>
<evidence type="ECO:0000313" key="3">
    <source>
        <dbReference type="WBParaSite" id="SRDH1_76770.13"/>
    </source>
</evidence>
<dbReference type="WBParaSite" id="SRDH1_76770.16">
    <property type="protein sequence ID" value="SRDH1_76770.16"/>
    <property type="gene ID" value="SRDH1_76770"/>
</dbReference>
<feature type="compositionally biased region" description="Low complexity" evidence="1">
    <location>
        <begin position="459"/>
        <end position="474"/>
    </location>
</feature>
<protein>
    <submittedName>
        <fullName evidence="3 4">Uncharacterized protein</fullName>
    </submittedName>
</protein>
<dbReference type="WBParaSite" id="SRDH1_76770.13">
    <property type="protein sequence ID" value="SRDH1_76770.13"/>
    <property type="gene ID" value="SRDH1_76770"/>
</dbReference>
<sequence length="559" mass="61621">MKAFAKKRAPDASDNGPEPTSIDKVRSFFSKFGSGLRTAFVKPQHPSVPVTSRDVNNFCYSSDELTTSKEVFSASNETVDTLHPLSNMKGDRVSSSVRILNEPHGSSPRSSHIRGNVSPQNSAFRDELNSKLRIRPGHNLQPRITTIAKSAESPDSLILHESSSPNQKHLSSPYSSPYSTRVFATTPPNSTHESISSTPSSSGASEFVSLQHKLAVSRPRNRRPPSKTCGHALNKTDEDFVGFFSPSPKRVSVNNNFFPVSNPHLGLIKEESEIIHRISEQPHQEISATHLPTEILTVSTGESISENSNSNKLDSPLSRLNLRGSVKPAFDWNSLERKSDSYRKSDCLLTSFDQETITPFKPPSKNTGFERIKINSTSDFHNLTPLASYNGGDQHIRPRSMFIPSSGNEIQSSQICLKTKDVNNNLTTDHHDTNLNNAKRSSESIPSLVFVPCKASVDNNSDDTTNTNNHDSNVGNNNLKVSNQTTHVHTETKTHISVSMMKKPVLTGVEENSNKCSQSPSPQTVVLRRKIDETSRINPPSEHRVSRVLELVKAFEGGV</sequence>
<feature type="region of interest" description="Disordered" evidence="1">
    <location>
        <begin position="158"/>
        <end position="206"/>
    </location>
</feature>
<evidence type="ECO:0000313" key="5">
    <source>
        <dbReference type="WBParaSite" id="SRDH1_76770.5"/>
    </source>
</evidence>
<feature type="region of interest" description="Disordered" evidence="1">
    <location>
        <begin position="1"/>
        <end position="23"/>
    </location>
</feature>
<dbReference type="AlphaFoldDB" id="A0AA85G3Q1"/>